<dbReference type="Proteomes" id="UP000046395">
    <property type="component" value="Unassembled WGS sequence"/>
</dbReference>
<keyword evidence="1" id="KW-0812">Transmembrane</keyword>
<keyword evidence="2" id="KW-1185">Reference proteome</keyword>
<name>A0A5S6QE42_TRIMR</name>
<proteinExistence type="predicted"/>
<organism evidence="2 3">
    <name type="scientific">Trichuris muris</name>
    <name type="common">Mouse whipworm</name>
    <dbReference type="NCBI Taxonomy" id="70415"/>
    <lineage>
        <taxon>Eukaryota</taxon>
        <taxon>Metazoa</taxon>
        <taxon>Ecdysozoa</taxon>
        <taxon>Nematoda</taxon>
        <taxon>Enoplea</taxon>
        <taxon>Dorylaimia</taxon>
        <taxon>Trichinellida</taxon>
        <taxon>Trichuridae</taxon>
        <taxon>Trichuris</taxon>
    </lineage>
</organism>
<reference evidence="3" key="1">
    <citation type="submission" date="2019-12" db="UniProtKB">
        <authorList>
            <consortium name="WormBaseParasite"/>
        </authorList>
    </citation>
    <scope>IDENTIFICATION</scope>
</reference>
<protein>
    <submittedName>
        <fullName evidence="3">Uncharacterized protein</fullName>
    </submittedName>
</protein>
<dbReference type="WBParaSite" id="TMUE_1000005626.1">
    <property type="protein sequence ID" value="TMUE_1000005626.1"/>
    <property type="gene ID" value="WBGene00290085"/>
</dbReference>
<evidence type="ECO:0000313" key="3">
    <source>
        <dbReference type="WBParaSite" id="TMUE_1000005626.1"/>
    </source>
</evidence>
<accession>A0A5S6QE42</accession>
<feature type="transmembrane region" description="Helical" evidence="1">
    <location>
        <begin position="66"/>
        <end position="95"/>
    </location>
</feature>
<evidence type="ECO:0000256" key="1">
    <source>
        <dbReference type="SAM" id="Phobius"/>
    </source>
</evidence>
<keyword evidence="1" id="KW-1133">Transmembrane helix</keyword>
<sequence length="307" mass="34339">MGQPNCLCIPEPPTFTISPPPDGVNLFVHHYDHRQDTPTDMLSCPEVVFDPQNVHSSTQISTGHKLFGWVFILLMSMIAVKLITMCVLPTISTLLRQQDKRKGVKVSPPGPWGAKRRYLELDGKTNFRGPPDSPFGGSDWSYYSIRPVSSRQPVKEESTPSDSDGRNRLCLWFKRPFGASSTGGTYDQIPLDPIPGPCPGQFMCDTQYGRHALACSRRTTGDDHYGALSKCRDDPRSAGPQVVSICGFARDDERECLRSLKPVRRVTLVTASHPLLQEYPASDSWSPRYSTFNAATERTFVSREMWL</sequence>
<evidence type="ECO:0000313" key="2">
    <source>
        <dbReference type="Proteomes" id="UP000046395"/>
    </source>
</evidence>
<keyword evidence="1" id="KW-0472">Membrane</keyword>
<dbReference type="AlphaFoldDB" id="A0A5S6QE42"/>